<protein>
    <submittedName>
        <fullName evidence="2">Uncharacterized protein</fullName>
    </submittedName>
</protein>
<sequence length="413" mass="43606">MSSFVAFTRRVSDGVHIRCCGNGHLGFRPYGDSLFSNAGVPAQQKVSKKACPSIRCLARARHALTPALLRGPAATGHPWPGAASAASLPRYPLRNACVRPLGKGRVDQEREPQQKQELSAFYALLVAAAEGCDRARSARQTRRRGVSGRSRRMVLRLLRSRSQPAAAATGITFKSRPTGRSSRVAFDFLAPSGGRVEVLRSGQLDKDAELAAPGRGWPAAVTGITAKSRPAGRPPRIAFDFLAPSGGRVEVLRSGQLGRDAELVTPGRGWPTAATGNVFSDRPTGRSPRVAFDFLAPSGGRVEVLRSGQLGRDAELAAPGHGWPVAAAHGAGPERGNPSPSEDRTLGARAFGYFGLAGIPGFKVTRRKGETASGRDRSNGYVHPPCCKSGTLGGHNRINGYVHGQGQGPEALP</sequence>
<dbReference type="Proteomes" id="UP000280455">
    <property type="component" value="Chromosome"/>
</dbReference>
<name>A0AAD1E6B3_9PSED</name>
<dbReference type="AlphaFoldDB" id="A0AAD1E6B3"/>
<proteinExistence type="predicted"/>
<evidence type="ECO:0000313" key="3">
    <source>
        <dbReference type="Proteomes" id="UP000280455"/>
    </source>
</evidence>
<organism evidence="2 3">
    <name type="scientific">Pseudomonas chlororaphis subsp. aureofaciens</name>
    <dbReference type="NCBI Taxonomy" id="587851"/>
    <lineage>
        <taxon>Bacteria</taxon>
        <taxon>Pseudomonadati</taxon>
        <taxon>Pseudomonadota</taxon>
        <taxon>Gammaproteobacteria</taxon>
        <taxon>Pseudomonadales</taxon>
        <taxon>Pseudomonadaceae</taxon>
        <taxon>Pseudomonas</taxon>
    </lineage>
</organism>
<evidence type="ECO:0000256" key="1">
    <source>
        <dbReference type="SAM" id="MobiDB-lite"/>
    </source>
</evidence>
<evidence type="ECO:0000313" key="2">
    <source>
        <dbReference type="EMBL" id="AZE29586.1"/>
    </source>
</evidence>
<dbReference type="EMBL" id="CP027750">
    <property type="protein sequence ID" value="AZE29586.1"/>
    <property type="molecule type" value="Genomic_DNA"/>
</dbReference>
<gene>
    <name evidence="2" type="ORF">C4K07_2801</name>
</gene>
<accession>A0AAD1E6B3</accession>
<reference evidence="2 3" key="1">
    <citation type="submission" date="2018-03" db="EMBL/GenBank/DDBJ databases">
        <title>Diversity of phytobeneficial traits revealed by whole-genome analysis of worldwide-isolated phenazine-producing Pseudomonas spp.</title>
        <authorList>
            <person name="Biessy A."/>
            <person name="Novinscak A."/>
            <person name="Blom J."/>
            <person name="Leger G."/>
            <person name="Thomashow L.S."/>
            <person name="Cazorla F.M."/>
            <person name="Josic D."/>
            <person name="Filion M."/>
        </authorList>
    </citation>
    <scope>NUCLEOTIDE SEQUENCE [LARGE SCALE GENOMIC DNA]</scope>
    <source>
        <strain evidence="2 3">ChPhzS24</strain>
    </source>
</reference>
<feature type="region of interest" description="Disordered" evidence="1">
    <location>
        <begin position="326"/>
        <end position="345"/>
    </location>
</feature>